<feature type="domain" description="Reverse transcriptase RNase H-like" evidence="7">
    <location>
        <begin position="10"/>
        <end position="77"/>
    </location>
</feature>
<keyword evidence="5" id="KW-0378">Hydrolase</keyword>
<evidence type="ECO:0000259" key="7">
    <source>
        <dbReference type="Pfam" id="PF17917"/>
    </source>
</evidence>
<sequence length="96" mass="11329">MSFFMLVAGGSLNSTKYNYTNNEKKLLAIIFAFDKFESYLFATKVIIYTDHSTIKYLKINKDTIPRLVRWSLLLQEFNVIVLDRKENENQINEHMS</sequence>
<dbReference type="InterPro" id="IPR041373">
    <property type="entry name" value="RT_RNaseH"/>
</dbReference>
<evidence type="ECO:0000256" key="6">
    <source>
        <dbReference type="ARBA" id="ARBA00022918"/>
    </source>
</evidence>
<dbReference type="EMBL" id="KZ503041">
    <property type="protein sequence ID" value="PKU69182.1"/>
    <property type="molecule type" value="Genomic_DNA"/>
</dbReference>
<protein>
    <recommendedName>
        <fullName evidence="7">Reverse transcriptase RNase H-like domain-containing protein</fullName>
    </recommendedName>
</protein>
<keyword evidence="2" id="KW-0548">Nucleotidyltransferase</keyword>
<evidence type="ECO:0000256" key="5">
    <source>
        <dbReference type="ARBA" id="ARBA00022801"/>
    </source>
</evidence>
<dbReference type="GO" id="GO:0004519">
    <property type="term" value="F:endonuclease activity"/>
    <property type="evidence" value="ECO:0007669"/>
    <property type="project" value="UniProtKB-KW"/>
</dbReference>
<evidence type="ECO:0000313" key="9">
    <source>
        <dbReference type="Proteomes" id="UP000233837"/>
    </source>
</evidence>
<dbReference type="Pfam" id="PF17917">
    <property type="entry name" value="RT_RNaseH"/>
    <property type="match status" value="1"/>
</dbReference>
<keyword evidence="3" id="KW-0540">Nuclease</keyword>
<organism evidence="8 9">
    <name type="scientific">Dendrobium catenatum</name>
    <dbReference type="NCBI Taxonomy" id="906689"/>
    <lineage>
        <taxon>Eukaryota</taxon>
        <taxon>Viridiplantae</taxon>
        <taxon>Streptophyta</taxon>
        <taxon>Embryophyta</taxon>
        <taxon>Tracheophyta</taxon>
        <taxon>Spermatophyta</taxon>
        <taxon>Magnoliopsida</taxon>
        <taxon>Liliopsida</taxon>
        <taxon>Asparagales</taxon>
        <taxon>Orchidaceae</taxon>
        <taxon>Epidendroideae</taxon>
        <taxon>Malaxideae</taxon>
        <taxon>Dendrobiinae</taxon>
        <taxon>Dendrobium</taxon>
    </lineage>
</organism>
<dbReference type="PANTHER" id="PTHR34072:SF57">
    <property type="entry name" value="RNA-DIRECTED DNA POLYMERASE"/>
    <property type="match status" value="1"/>
</dbReference>
<evidence type="ECO:0000256" key="3">
    <source>
        <dbReference type="ARBA" id="ARBA00022722"/>
    </source>
</evidence>
<evidence type="ECO:0000256" key="2">
    <source>
        <dbReference type="ARBA" id="ARBA00022695"/>
    </source>
</evidence>
<name>A0A2I0W0J6_9ASPA</name>
<keyword evidence="1" id="KW-0808">Transferase</keyword>
<keyword evidence="6" id="KW-0695">RNA-directed DNA polymerase</keyword>
<dbReference type="SUPFAM" id="SSF56672">
    <property type="entry name" value="DNA/RNA polymerases"/>
    <property type="match status" value="1"/>
</dbReference>
<dbReference type="GO" id="GO:0016787">
    <property type="term" value="F:hydrolase activity"/>
    <property type="evidence" value="ECO:0007669"/>
    <property type="project" value="UniProtKB-KW"/>
</dbReference>
<evidence type="ECO:0000256" key="1">
    <source>
        <dbReference type="ARBA" id="ARBA00022679"/>
    </source>
</evidence>
<dbReference type="GO" id="GO:0003964">
    <property type="term" value="F:RNA-directed DNA polymerase activity"/>
    <property type="evidence" value="ECO:0007669"/>
    <property type="project" value="UniProtKB-KW"/>
</dbReference>
<reference evidence="8 9" key="1">
    <citation type="journal article" date="2016" name="Sci. Rep.">
        <title>The Dendrobium catenatum Lindl. genome sequence provides insights into polysaccharide synthase, floral development and adaptive evolution.</title>
        <authorList>
            <person name="Zhang G.Q."/>
            <person name="Xu Q."/>
            <person name="Bian C."/>
            <person name="Tsai W.C."/>
            <person name="Yeh C.M."/>
            <person name="Liu K.W."/>
            <person name="Yoshida K."/>
            <person name="Zhang L.S."/>
            <person name="Chang S.B."/>
            <person name="Chen F."/>
            <person name="Shi Y."/>
            <person name="Su Y.Y."/>
            <person name="Zhang Y.Q."/>
            <person name="Chen L.J."/>
            <person name="Yin Y."/>
            <person name="Lin M."/>
            <person name="Huang H."/>
            <person name="Deng H."/>
            <person name="Wang Z.W."/>
            <person name="Zhu S.L."/>
            <person name="Zhao X."/>
            <person name="Deng C."/>
            <person name="Niu S.C."/>
            <person name="Huang J."/>
            <person name="Wang M."/>
            <person name="Liu G.H."/>
            <person name="Yang H.J."/>
            <person name="Xiao X.J."/>
            <person name="Hsiao Y.Y."/>
            <person name="Wu W.L."/>
            <person name="Chen Y.Y."/>
            <person name="Mitsuda N."/>
            <person name="Ohme-Takagi M."/>
            <person name="Luo Y.B."/>
            <person name="Van de Peer Y."/>
            <person name="Liu Z.J."/>
        </authorList>
    </citation>
    <scope>NUCLEOTIDE SEQUENCE [LARGE SCALE GENOMIC DNA]</scope>
    <source>
        <tissue evidence="8">The whole plant</tissue>
    </source>
</reference>
<keyword evidence="9" id="KW-1185">Reference proteome</keyword>
<reference evidence="8 9" key="2">
    <citation type="journal article" date="2017" name="Nature">
        <title>The Apostasia genome and the evolution of orchids.</title>
        <authorList>
            <person name="Zhang G.Q."/>
            <person name="Liu K.W."/>
            <person name="Li Z."/>
            <person name="Lohaus R."/>
            <person name="Hsiao Y.Y."/>
            <person name="Niu S.C."/>
            <person name="Wang J.Y."/>
            <person name="Lin Y.C."/>
            <person name="Xu Q."/>
            <person name="Chen L.J."/>
            <person name="Yoshida K."/>
            <person name="Fujiwara S."/>
            <person name="Wang Z.W."/>
            <person name="Zhang Y.Q."/>
            <person name="Mitsuda N."/>
            <person name="Wang M."/>
            <person name="Liu G.H."/>
            <person name="Pecoraro L."/>
            <person name="Huang H.X."/>
            <person name="Xiao X.J."/>
            <person name="Lin M."/>
            <person name="Wu X.Y."/>
            <person name="Wu W.L."/>
            <person name="Chen Y.Y."/>
            <person name="Chang S.B."/>
            <person name="Sakamoto S."/>
            <person name="Ohme-Takagi M."/>
            <person name="Yagi M."/>
            <person name="Zeng S.J."/>
            <person name="Shen C.Y."/>
            <person name="Yeh C.M."/>
            <person name="Luo Y.B."/>
            <person name="Tsai W.C."/>
            <person name="Van de Peer Y."/>
            <person name="Liu Z.J."/>
        </authorList>
    </citation>
    <scope>NUCLEOTIDE SEQUENCE [LARGE SCALE GENOMIC DNA]</scope>
    <source>
        <tissue evidence="8">The whole plant</tissue>
    </source>
</reference>
<gene>
    <name evidence="8" type="ORF">MA16_Dca002452</name>
</gene>
<accession>A0A2I0W0J6</accession>
<evidence type="ECO:0000256" key="4">
    <source>
        <dbReference type="ARBA" id="ARBA00022759"/>
    </source>
</evidence>
<dbReference type="PANTHER" id="PTHR34072">
    <property type="entry name" value="ENZYMATIC POLYPROTEIN-RELATED"/>
    <property type="match status" value="1"/>
</dbReference>
<dbReference type="InterPro" id="IPR043502">
    <property type="entry name" value="DNA/RNA_pol_sf"/>
</dbReference>
<dbReference type="AlphaFoldDB" id="A0A2I0W0J6"/>
<dbReference type="Proteomes" id="UP000233837">
    <property type="component" value="Unassembled WGS sequence"/>
</dbReference>
<evidence type="ECO:0000313" key="8">
    <source>
        <dbReference type="EMBL" id="PKU69182.1"/>
    </source>
</evidence>
<proteinExistence type="predicted"/>
<keyword evidence="4" id="KW-0255">Endonuclease</keyword>